<evidence type="ECO:0000256" key="2">
    <source>
        <dbReference type="SAM" id="MobiDB-lite"/>
    </source>
</evidence>
<sequence>MESEEKAISNPSAMLAALLSKRDKLQEELRSIEKQVKGGAAEGRVAAGLTWLEGRLPAGSGDQNERRPDVGGVTSCGLEAGENLKVGGYLKGVGQQVGGCLGGGRRLKIGGWTAGIIGKRWKITRDTHLPKESSPRGLHRVGTAKEITGMKEEALKSFSNEK</sequence>
<dbReference type="Proteomes" id="UP001418222">
    <property type="component" value="Unassembled WGS sequence"/>
</dbReference>
<evidence type="ECO:0000256" key="1">
    <source>
        <dbReference type="SAM" id="Coils"/>
    </source>
</evidence>
<keyword evidence="1" id="KW-0175">Coiled coil</keyword>
<proteinExistence type="predicted"/>
<feature type="region of interest" description="Disordered" evidence="2">
    <location>
        <begin position="127"/>
        <end position="162"/>
    </location>
</feature>
<comment type="caution">
    <text evidence="3">The sequence shown here is derived from an EMBL/GenBank/DDBJ whole genome shotgun (WGS) entry which is preliminary data.</text>
</comment>
<evidence type="ECO:0000313" key="4">
    <source>
        <dbReference type="Proteomes" id="UP001418222"/>
    </source>
</evidence>
<organism evidence="3 4">
    <name type="scientific">Platanthera zijinensis</name>
    <dbReference type="NCBI Taxonomy" id="2320716"/>
    <lineage>
        <taxon>Eukaryota</taxon>
        <taxon>Viridiplantae</taxon>
        <taxon>Streptophyta</taxon>
        <taxon>Embryophyta</taxon>
        <taxon>Tracheophyta</taxon>
        <taxon>Spermatophyta</taxon>
        <taxon>Magnoliopsida</taxon>
        <taxon>Liliopsida</taxon>
        <taxon>Asparagales</taxon>
        <taxon>Orchidaceae</taxon>
        <taxon>Orchidoideae</taxon>
        <taxon>Orchideae</taxon>
        <taxon>Orchidinae</taxon>
        <taxon>Platanthera</taxon>
    </lineage>
</organism>
<evidence type="ECO:0000313" key="3">
    <source>
        <dbReference type="EMBL" id="KAK8914120.1"/>
    </source>
</evidence>
<accession>A0AAP0FU53</accession>
<dbReference type="EMBL" id="JBBWWQ010000021">
    <property type="protein sequence ID" value="KAK8914120.1"/>
    <property type="molecule type" value="Genomic_DNA"/>
</dbReference>
<gene>
    <name evidence="3" type="ORF">KSP39_PZI023553</name>
</gene>
<keyword evidence="4" id="KW-1185">Reference proteome</keyword>
<reference evidence="3 4" key="1">
    <citation type="journal article" date="2022" name="Nat. Plants">
        <title>Genomes of leafy and leafless Platanthera orchids illuminate the evolution of mycoheterotrophy.</title>
        <authorList>
            <person name="Li M.H."/>
            <person name="Liu K.W."/>
            <person name="Li Z."/>
            <person name="Lu H.C."/>
            <person name="Ye Q.L."/>
            <person name="Zhang D."/>
            <person name="Wang J.Y."/>
            <person name="Li Y.F."/>
            <person name="Zhong Z.M."/>
            <person name="Liu X."/>
            <person name="Yu X."/>
            <person name="Liu D.K."/>
            <person name="Tu X.D."/>
            <person name="Liu B."/>
            <person name="Hao Y."/>
            <person name="Liao X.Y."/>
            <person name="Jiang Y.T."/>
            <person name="Sun W.H."/>
            <person name="Chen J."/>
            <person name="Chen Y.Q."/>
            <person name="Ai Y."/>
            <person name="Zhai J.W."/>
            <person name="Wu S.S."/>
            <person name="Zhou Z."/>
            <person name="Hsiao Y.Y."/>
            <person name="Wu W.L."/>
            <person name="Chen Y.Y."/>
            <person name="Lin Y.F."/>
            <person name="Hsu J.L."/>
            <person name="Li C.Y."/>
            <person name="Wang Z.W."/>
            <person name="Zhao X."/>
            <person name="Zhong W.Y."/>
            <person name="Ma X.K."/>
            <person name="Ma L."/>
            <person name="Huang J."/>
            <person name="Chen G.Z."/>
            <person name="Huang M.Z."/>
            <person name="Huang L."/>
            <person name="Peng D.H."/>
            <person name="Luo Y.B."/>
            <person name="Zou S.Q."/>
            <person name="Chen S.P."/>
            <person name="Lan S."/>
            <person name="Tsai W.C."/>
            <person name="Van de Peer Y."/>
            <person name="Liu Z.J."/>
        </authorList>
    </citation>
    <scope>NUCLEOTIDE SEQUENCE [LARGE SCALE GENOMIC DNA]</scope>
    <source>
        <strain evidence="3">Lor287</strain>
    </source>
</reference>
<protein>
    <submittedName>
        <fullName evidence="3">Uncharacterized protein</fullName>
    </submittedName>
</protein>
<feature type="coiled-coil region" evidence="1">
    <location>
        <begin position="15"/>
        <end position="42"/>
    </location>
</feature>
<feature type="compositionally biased region" description="Basic and acidic residues" evidence="2">
    <location>
        <begin position="148"/>
        <end position="162"/>
    </location>
</feature>
<dbReference type="AlphaFoldDB" id="A0AAP0FU53"/>
<name>A0AAP0FU53_9ASPA</name>